<accession>A0A2T3MYF6</accession>
<dbReference type="RefSeq" id="WP_107283536.1">
    <property type="nucleotide sequence ID" value="NZ_PYMC01000007.1"/>
</dbReference>
<dbReference type="Proteomes" id="UP000240904">
    <property type="component" value="Unassembled WGS sequence"/>
</dbReference>
<organism evidence="1 2">
    <name type="scientific">Photobacterium lipolyticum</name>
    <dbReference type="NCBI Taxonomy" id="266810"/>
    <lineage>
        <taxon>Bacteria</taxon>
        <taxon>Pseudomonadati</taxon>
        <taxon>Pseudomonadota</taxon>
        <taxon>Gammaproteobacteria</taxon>
        <taxon>Vibrionales</taxon>
        <taxon>Vibrionaceae</taxon>
        <taxon>Photobacterium</taxon>
    </lineage>
</organism>
<dbReference type="EMBL" id="PYMC01000007">
    <property type="protein sequence ID" value="PSW04955.1"/>
    <property type="molecule type" value="Genomic_DNA"/>
</dbReference>
<sequence>MKRHGMLLLLLGVFMLPLLLAKIVLDLNWYQGGVTNRGQLLAFPLASDWLTEPGKWQLVYLLPPSCDALCQGALFNLRQVPQAIGADQKRVSSVVLVVDLPASFASDNAVQSLAALQKPAVIIPSPTDMQTLTAGLQLMRIPDHVVAQIETLEYGTAAIYLADPLGNVMMAYPLAQGKTAILAQGKDLLRDLKRLLKVSRIG</sequence>
<reference evidence="1 2" key="1">
    <citation type="submission" date="2018-03" db="EMBL/GenBank/DDBJ databases">
        <title>Whole genome sequencing of Histamine producing bacteria.</title>
        <authorList>
            <person name="Butler K."/>
        </authorList>
    </citation>
    <scope>NUCLEOTIDE SEQUENCE [LARGE SCALE GENOMIC DNA]</scope>
    <source>
        <strain evidence="1 2">DSM 16190</strain>
    </source>
</reference>
<name>A0A2T3MYF6_9GAMM</name>
<gene>
    <name evidence="1" type="ORF">C9I89_11650</name>
</gene>
<dbReference type="OrthoDB" id="9785445at2"/>
<comment type="caution">
    <text evidence="1">The sequence shown here is derived from an EMBL/GenBank/DDBJ whole genome shotgun (WGS) entry which is preliminary data.</text>
</comment>
<keyword evidence="2" id="KW-1185">Reference proteome</keyword>
<evidence type="ECO:0000313" key="2">
    <source>
        <dbReference type="Proteomes" id="UP000240904"/>
    </source>
</evidence>
<protein>
    <submittedName>
        <fullName evidence="1">Cytochrome oxidase</fullName>
    </submittedName>
</protein>
<proteinExistence type="predicted"/>
<evidence type="ECO:0000313" key="1">
    <source>
        <dbReference type="EMBL" id="PSW04955.1"/>
    </source>
</evidence>
<dbReference type="AlphaFoldDB" id="A0A2T3MYF6"/>